<dbReference type="GO" id="GO:0003723">
    <property type="term" value="F:RNA binding"/>
    <property type="evidence" value="ECO:0007669"/>
    <property type="project" value="TreeGrafter"/>
</dbReference>
<evidence type="ECO:0000256" key="1">
    <source>
        <dbReference type="ARBA" id="ARBA00006994"/>
    </source>
</evidence>
<keyword evidence="9" id="KW-1185">Reference proteome</keyword>
<reference evidence="8 9" key="1">
    <citation type="journal article" date="2024" name="Plant J.">
        <title>Genome sequences and population genomics reveal climatic adaptation and genomic divergence between two closely related sweetgum species.</title>
        <authorList>
            <person name="Xu W.Q."/>
            <person name="Ren C.Q."/>
            <person name="Zhang X.Y."/>
            <person name="Comes H.P."/>
            <person name="Liu X.H."/>
            <person name="Li Y.G."/>
            <person name="Kettle C.J."/>
            <person name="Jalonen R."/>
            <person name="Gaisberger H."/>
            <person name="Ma Y.Z."/>
            <person name="Qiu Y.X."/>
        </authorList>
    </citation>
    <scope>NUCLEOTIDE SEQUENCE [LARGE SCALE GENOMIC DNA]</scope>
    <source>
        <strain evidence="8">Hangzhou</strain>
    </source>
</reference>
<dbReference type="Pfam" id="PF17846">
    <property type="entry name" value="XRN_M"/>
    <property type="match status" value="1"/>
</dbReference>
<dbReference type="InterPro" id="IPR027073">
    <property type="entry name" value="5_3_exoribonuclease"/>
</dbReference>
<keyword evidence="5" id="KW-0269">Exonuclease</keyword>
<keyword evidence="2" id="KW-0507">mRNA processing</keyword>
<organism evidence="8 9">
    <name type="scientific">Liquidambar formosana</name>
    <name type="common">Formosan gum</name>
    <dbReference type="NCBI Taxonomy" id="63359"/>
    <lineage>
        <taxon>Eukaryota</taxon>
        <taxon>Viridiplantae</taxon>
        <taxon>Streptophyta</taxon>
        <taxon>Embryophyta</taxon>
        <taxon>Tracheophyta</taxon>
        <taxon>Spermatophyta</taxon>
        <taxon>Magnoliopsida</taxon>
        <taxon>eudicotyledons</taxon>
        <taxon>Gunneridae</taxon>
        <taxon>Pentapetalae</taxon>
        <taxon>Saxifragales</taxon>
        <taxon>Altingiaceae</taxon>
        <taxon>Liquidambar</taxon>
    </lineage>
</organism>
<proteinExistence type="inferred from homology"/>
<evidence type="ECO:0000256" key="2">
    <source>
        <dbReference type="ARBA" id="ARBA00022664"/>
    </source>
</evidence>
<dbReference type="FunFam" id="1.25.40.1050:FF:000002">
    <property type="entry name" value="5'-3' exoribonuclease"/>
    <property type="match status" value="1"/>
</dbReference>
<protein>
    <recommendedName>
        <fullName evidence="7">Xrn1 helical domain-containing protein</fullName>
    </recommendedName>
</protein>
<name>A0AAP0NFM8_LIQFO</name>
<dbReference type="EMBL" id="JBBPBK010000013">
    <property type="protein sequence ID" value="KAK9272050.1"/>
    <property type="molecule type" value="Genomic_DNA"/>
</dbReference>
<dbReference type="GO" id="GO:0006397">
    <property type="term" value="P:mRNA processing"/>
    <property type="evidence" value="ECO:0007669"/>
    <property type="project" value="UniProtKB-KW"/>
</dbReference>
<feature type="region of interest" description="Disordered" evidence="6">
    <location>
        <begin position="287"/>
        <end position="339"/>
    </location>
</feature>
<dbReference type="GO" id="GO:0004534">
    <property type="term" value="F:5'-3' RNA exonuclease activity"/>
    <property type="evidence" value="ECO:0007669"/>
    <property type="project" value="TreeGrafter"/>
</dbReference>
<evidence type="ECO:0000256" key="6">
    <source>
        <dbReference type="SAM" id="MobiDB-lite"/>
    </source>
</evidence>
<evidence type="ECO:0000313" key="8">
    <source>
        <dbReference type="EMBL" id="KAK9272050.1"/>
    </source>
</evidence>
<dbReference type="PANTHER" id="PTHR12341:SF53">
    <property type="entry name" value="5'-3' EXORIBONUCLEASE"/>
    <property type="match status" value="1"/>
</dbReference>
<evidence type="ECO:0000256" key="3">
    <source>
        <dbReference type="ARBA" id="ARBA00022722"/>
    </source>
</evidence>
<feature type="domain" description="Xrn1 helical" evidence="7">
    <location>
        <begin position="19"/>
        <end position="222"/>
    </location>
</feature>
<dbReference type="AlphaFoldDB" id="A0AAP0NFM8"/>
<dbReference type="Proteomes" id="UP001415857">
    <property type="component" value="Unassembled WGS sequence"/>
</dbReference>
<gene>
    <name evidence="8" type="ORF">L1049_002419</name>
</gene>
<dbReference type="PANTHER" id="PTHR12341">
    <property type="entry name" value="5'-&gt;3' EXORIBONUCLEASE"/>
    <property type="match status" value="1"/>
</dbReference>
<dbReference type="InterPro" id="IPR041412">
    <property type="entry name" value="Xrn1_helical"/>
</dbReference>
<feature type="compositionally biased region" description="Polar residues" evidence="6">
    <location>
        <begin position="292"/>
        <end position="303"/>
    </location>
</feature>
<evidence type="ECO:0000256" key="4">
    <source>
        <dbReference type="ARBA" id="ARBA00022801"/>
    </source>
</evidence>
<evidence type="ECO:0000313" key="9">
    <source>
        <dbReference type="Proteomes" id="UP001415857"/>
    </source>
</evidence>
<accession>A0AAP0NFM8</accession>
<sequence length="339" mass="39221">MLHLHRILRILISWKFTSRLGNHSKPFDQLMGVLPAASAHALPLFYRKLMTDGSSPIFDFYPTDFELDMNGKRFSWQAICKLPFIKESRLLSEIAKVEHTLTDEEKRRNNLGLDVLFVHISHPLVAKILSFCKRKKDHPKLPKAKVRRKINPNVSGGMNGYIYISDKPVWPVEIYSPIEDMEMIMKNEVISVFYKYPPFHNHIPRPPKGVILPRKAVSKQDILPPAALRHEKSSVFGRTCSERSVYYKHPRPLNGVILPQKDILPPGLLWHERLSFFGRTCSERKRKWSKGYSGSDNKFNNQKSRADFRPRKKIRRKMANPAGNSAKAMVAQKQSRSEK</sequence>
<comment type="similarity">
    <text evidence="1">Belongs to the 5'-3' exonuclease family. XRN2/RAT1 subfamily.</text>
</comment>
<keyword evidence="3" id="KW-0540">Nuclease</keyword>
<comment type="caution">
    <text evidence="8">The sequence shown here is derived from an EMBL/GenBank/DDBJ whole genome shotgun (WGS) entry which is preliminary data.</text>
</comment>
<dbReference type="Gene3D" id="1.25.40.1050">
    <property type="match status" value="1"/>
</dbReference>
<keyword evidence="4" id="KW-0378">Hydrolase</keyword>
<evidence type="ECO:0000256" key="5">
    <source>
        <dbReference type="ARBA" id="ARBA00022839"/>
    </source>
</evidence>
<dbReference type="GO" id="GO:0000956">
    <property type="term" value="P:nuclear-transcribed mRNA catabolic process"/>
    <property type="evidence" value="ECO:0007669"/>
    <property type="project" value="TreeGrafter"/>
</dbReference>
<evidence type="ECO:0000259" key="7">
    <source>
        <dbReference type="Pfam" id="PF17846"/>
    </source>
</evidence>
<dbReference type="GO" id="GO:0005634">
    <property type="term" value="C:nucleus"/>
    <property type="evidence" value="ECO:0007669"/>
    <property type="project" value="TreeGrafter"/>
</dbReference>